<dbReference type="GeneID" id="60404053"/>
<gene>
    <name evidence="2" type="ORF">EMH_0045870</name>
</gene>
<protein>
    <submittedName>
        <fullName evidence="2">Uncharacterized protein</fullName>
    </submittedName>
</protein>
<name>U6KGP7_9EIME</name>
<feature type="compositionally biased region" description="Low complexity" evidence="1">
    <location>
        <begin position="174"/>
        <end position="193"/>
    </location>
</feature>
<feature type="compositionally biased region" description="Low complexity" evidence="1">
    <location>
        <begin position="304"/>
        <end position="315"/>
    </location>
</feature>
<feature type="region of interest" description="Disordered" evidence="1">
    <location>
        <begin position="304"/>
        <end position="333"/>
    </location>
</feature>
<keyword evidence="3" id="KW-1185">Reference proteome</keyword>
<evidence type="ECO:0000313" key="2">
    <source>
        <dbReference type="EMBL" id="CDJ35946.1"/>
    </source>
</evidence>
<feature type="compositionally biased region" description="Basic and acidic residues" evidence="1">
    <location>
        <begin position="130"/>
        <end position="145"/>
    </location>
</feature>
<sequence length="531" mass="59446">MERKVQRERSSMQRQLRRLQQQLKSERRRRQQLQAQMQQVRDGQSQQQHLPWHYLLWHQQQQLLRQQQQQQQYLLQQQAHLPQRPLHQPQPPPLLQHDQEKRQRLMQQQEQHVMPVEEGTRQHTQRKRRREEQGELQPREEEQHRPRQHGNQHPGHLVEDEWLEPELPIAQAPQPSTSQQALQHSTAGAAARRSTSEDRSTQVTPFQVAIQLIPVLSSAPVVSISAAAAGDDAPVGPPVGAVTSNAGVALVLAAAEPKFAAPVTTGKAVKLKPRTVSGLQNHGSGKSNGTAAAGTAAAGSAIAASGSTSASTTPTDDSDSVPDDIREHPFVHLPQRLASTTTETVLVDLRRAVTACPGRLDLIPLLQEARDVLSRRFLCLEMQKKLAHLAGALIEHAMNHQHQDLSKVRTTRALVRLALRFLLMDVVVSAFIVLDQTPDGDFWKRFTDTVSHSPPLGPSQGSGEGRNTFALCLARELSKAIVTLKTGVRPKPEDLMRIKHMLFCSPSSPSRFRRPDFDGWRQDSCERIDEQ</sequence>
<dbReference type="AlphaFoldDB" id="U6KGP7"/>
<evidence type="ECO:0000256" key="1">
    <source>
        <dbReference type="SAM" id="MobiDB-lite"/>
    </source>
</evidence>
<feature type="region of interest" description="Disordered" evidence="1">
    <location>
        <begin position="83"/>
        <end position="155"/>
    </location>
</feature>
<feature type="compositionally biased region" description="Low complexity" evidence="1">
    <location>
        <begin position="12"/>
        <end position="23"/>
    </location>
</feature>
<dbReference type="RefSeq" id="XP_037878235.1">
    <property type="nucleotide sequence ID" value="XM_038022381.1"/>
</dbReference>
<feature type="region of interest" description="Disordered" evidence="1">
    <location>
        <begin position="1"/>
        <end position="44"/>
    </location>
</feature>
<feature type="compositionally biased region" description="Basic and acidic residues" evidence="1">
    <location>
        <begin position="1"/>
        <end position="11"/>
    </location>
</feature>
<feature type="compositionally biased region" description="Low complexity" evidence="1">
    <location>
        <begin position="32"/>
        <end position="44"/>
    </location>
</feature>
<dbReference type="VEuPathDB" id="ToxoDB:EMH_0045870"/>
<dbReference type="Proteomes" id="UP000030744">
    <property type="component" value="Unassembled WGS sequence"/>
</dbReference>
<reference evidence="2" key="2">
    <citation type="submission" date="2013-10" db="EMBL/GenBank/DDBJ databases">
        <authorList>
            <person name="Aslett M."/>
        </authorList>
    </citation>
    <scope>NUCLEOTIDE SEQUENCE [LARGE SCALE GENOMIC DNA]</scope>
    <source>
        <strain evidence="2">Houghton</strain>
    </source>
</reference>
<organism evidence="2 3">
    <name type="scientific">Eimeria mitis</name>
    <dbReference type="NCBI Taxonomy" id="44415"/>
    <lineage>
        <taxon>Eukaryota</taxon>
        <taxon>Sar</taxon>
        <taxon>Alveolata</taxon>
        <taxon>Apicomplexa</taxon>
        <taxon>Conoidasida</taxon>
        <taxon>Coccidia</taxon>
        <taxon>Eucoccidiorida</taxon>
        <taxon>Eimeriorina</taxon>
        <taxon>Eimeriidae</taxon>
        <taxon>Eimeria</taxon>
    </lineage>
</organism>
<proteinExistence type="predicted"/>
<reference evidence="2" key="1">
    <citation type="submission" date="2013-10" db="EMBL/GenBank/DDBJ databases">
        <title>Genomic analysis of the causative agents of coccidiosis in chickens.</title>
        <authorList>
            <person name="Reid A.J."/>
            <person name="Blake D."/>
            <person name="Billington K."/>
            <person name="Browne H."/>
            <person name="Dunn M."/>
            <person name="Hung S."/>
            <person name="Kawahara F."/>
            <person name="Miranda-Saavedra D."/>
            <person name="Mourier T."/>
            <person name="Nagra H."/>
            <person name="Otto T.D."/>
            <person name="Rawlings N."/>
            <person name="Sanchez A."/>
            <person name="Sanders M."/>
            <person name="Subramaniam C."/>
            <person name="Tay Y."/>
            <person name="Dear P."/>
            <person name="Doerig C."/>
            <person name="Gruber A."/>
            <person name="Parkinson J."/>
            <person name="Shirley M."/>
            <person name="Wan K.L."/>
            <person name="Berriman M."/>
            <person name="Tomley F."/>
            <person name="Pain A."/>
        </authorList>
    </citation>
    <scope>NUCLEOTIDE SEQUENCE [LARGE SCALE GENOMIC DNA]</scope>
    <source>
        <strain evidence="2">Houghton</strain>
    </source>
</reference>
<accession>U6KGP7</accession>
<evidence type="ECO:0000313" key="3">
    <source>
        <dbReference type="Proteomes" id="UP000030744"/>
    </source>
</evidence>
<feature type="region of interest" description="Disordered" evidence="1">
    <location>
        <begin position="174"/>
        <end position="202"/>
    </location>
</feature>
<dbReference type="EMBL" id="HG735438">
    <property type="protein sequence ID" value="CDJ35946.1"/>
    <property type="molecule type" value="Genomic_DNA"/>
</dbReference>